<keyword evidence="1" id="KW-0732">Signal</keyword>
<feature type="signal peptide" evidence="1">
    <location>
        <begin position="1"/>
        <end position="29"/>
    </location>
</feature>
<evidence type="ECO:0000313" key="2">
    <source>
        <dbReference type="EMBL" id="VUD71044.1"/>
    </source>
</evidence>
<accession>A0A509EBP3</accession>
<dbReference type="Proteomes" id="UP000410984">
    <property type="component" value="Unassembled WGS sequence"/>
</dbReference>
<organism evidence="2 3">
    <name type="scientific">Methylobacterium symbioticum</name>
    <dbReference type="NCBI Taxonomy" id="2584084"/>
    <lineage>
        <taxon>Bacteria</taxon>
        <taxon>Pseudomonadati</taxon>
        <taxon>Pseudomonadota</taxon>
        <taxon>Alphaproteobacteria</taxon>
        <taxon>Hyphomicrobiales</taxon>
        <taxon>Methylobacteriaceae</taxon>
        <taxon>Methylobacterium</taxon>
    </lineage>
</organism>
<sequence>MTLPAPTPPMALLRLAPLALAFLAGPAMAQTAVKLDGTCEKLVIADQDLSSACQGTLMNTVSRSRTSFDFTAADGRTLSFAGNGAQQERTEETDPLQPINLVIAGQGGSGAAPTLAIGACSFSTPAPGKTAITCEANAPGGAAYAGTFVTATKAAQAPAPAAR</sequence>
<evidence type="ECO:0000313" key="3">
    <source>
        <dbReference type="Proteomes" id="UP000410984"/>
    </source>
</evidence>
<name>A0A509EBP3_9HYPH</name>
<evidence type="ECO:0000256" key="1">
    <source>
        <dbReference type="SAM" id="SignalP"/>
    </source>
</evidence>
<proteinExistence type="predicted"/>
<keyword evidence="3" id="KW-1185">Reference proteome</keyword>
<dbReference type="RefSeq" id="WP_142582516.1">
    <property type="nucleotide sequence ID" value="NZ_CABFPH010000016.1"/>
</dbReference>
<dbReference type="AlphaFoldDB" id="A0A509EBP3"/>
<gene>
    <name evidence="2" type="ORF">MET9862_01618</name>
</gene>
<protein>
    <submittedName>
        <fullName evidence="2">Uncharacterized protein</fullName>
    </submittedName>
</protein>
<dbReference type="OrthoDB" id="8017628at2"/>
<feature type="chain" id="PRO_5021431263" evidence="1">
    <location>
        <begin position="30"/>
        <end position="163"/>
    </location>
</feature>
<reference evidence="2 3" key="1">
    <citation type="submission" date="2019-06" db="EMBL/GenBank/DDBJ databases">
        <authorList>
            <person name="Rodrigo-Torres L."/>
            <person name="Arahal R. D."/>
            <person name="Lucena T."/>
        </authorList>
    </citation>
    <scope>NUCLEOTIDE SEQUENCE [LARGE SCALE GENOMIC DNA]</scope>
    <source>
        <strain evidence="2 3">SB0023/3</strain>
    </source>
</reference>
<dbReference type="EMBL" id="CABFPH010000016">
    <property type="protein sequence ID" value="VUD71044.1"/>
    <property type="molecule type" value="Genomic_DNA"/>
</dbReference>